<evidence type="ECO:0000256" key="1">
    <source>
        <dbReference type="SAM" id="MobiDB-lite"/>
    </source>
</evidence>
<protein>
    <submittedName>
        <fullName evidence="2">Uncharacterized protein</fullName>
    </submittedName>
</protein>
<evidence type="ECO:0000313" key="3">
    <source>
        <dbReference type="Proteomes" id="UP000182888"/>
    </source>
</evidence>
<accession>A0A0K2VZN5</accession>
<dbReference type="Proteomes" id="UP000182888">
    <property type="component" value="Unassembled WGS sequence"/>
</dbReference>
<organism evidence="2 3">
    <name type="scientific">Mesorhizobium plurifarium</name>
    <dbReference type="NCBI Taxonomy" id="69974"/>
    <lineage>
        <taxon>Bacteria</taxon>
        <taxon>Pseudomonadati</taxon>
        <taxon>Pseudomonadota</taxon>
        <taxon>Alphaproteobacteria</taxon>
        <taxon>Hyphomicrobiales</taxon>
        <taxon>Phyllobacteriaceae</taxon>
        <taxon>Mesorhizobium</taxon>
    </lineage>
</organism>
<sequence>MIQAHCATPDLGAPESGPRFRPASPSLIFRNEFETETSVKRNRPETGGHDKTPSN</sequence>
<feature type="compositionally biased region" description="Basic and acidic residues" evidence="1">
    <location>
        <begin position="31"/>
        <end position="55"/>
    </location>
</feature>
<name>A0A0K2VZN5_MESPL</name>
<evidence type="ECO:0000313" key="2">
    <source>
        <dbReference type="EMBL" id="CDX58065.1"/>
    </source>
</evidence>
<dbReference type="EMBL" id="CCND01000016">
    <property type="protein sequence ID" value="CDX58065.1"/>
    <property type="molecule type" value="Genomic_DNA"/>
</dbReference>
<dbReference type="AlphaFoldDB" id="A0A0K2VZN5"/>
<feature type="region of interest" description="Disordered" evidence="1">
    <location>
        <begin position="1"/>
        <end position="55"/>
    </location>
</feature>
<gene>
    <name evidence="2" type="ORF">MPL1032_230178</name>
</gene>
<reference evidence="3" key="1">
    <citation type="submission" date="2014-08" db="EMBL/GenBank/DDBJ databases">
        <authorList>
            <person name="Edwards T."/>
        </authorList>
    </citation>
    <scope>NUCLEOTIDE SEQUENCE [LARGE SCALE GENOMIC DNA]</scope>
</reference>
<proteinExistence type="predicted"/>